<dbReference type="InterPro" id="IPR016181">
    <property type="entry name" value="Acyl_CoA_acyltransferase"/>
</dbReference>
<dbReference type="Gene3D" id="3.40.630.30">
    <property type="match status" value="1"/>
</dbReference>
<evidence type="ECO:0000259" key="1">
    <source>
        <dbReference type="Pfam" id="PF09924"/>
    </source>
</evidence>
<evidence type="ECO:0000313" key="2">
    <source>
        <dbReference type="EMBL" id="TLC98654.1"/>
    </source>
</evidence>
<dbReference type="AlphaFoldDB" id="A0A4U8Q1R8"/>
<accession>A0A4U8Q1R8</accession>
<dbReference type="Pfam" id="PF09924">
    <property type="entry name" value="LPG_synthase_C"/>
    <property type="match status" value="1"/>
</dbReference>
<dbReference type="RefSeq" id="WP_047834727.1">
    <property type="nucleotide sequence ID" value="NZ_JBHTNY010000048.1"/>
</dbReference>
<feature type="domain" description="Phosphatidylglycerol lysyltransferase C-terminal" evidence="1">
    <location>
        <begin position="24"/>
        <end position="287"/>
    </location>
</feature>
<dbReference type="PIRSF" id="PIRSF018688">
    <property type="entry name" value="UCP018688"/>
    <property type="match status" value="1"/>
</dbReference>
<dbReference type="PANTHER" id="PTHR41373:SF1">
    <property type="entry name" value="PHOSPHATIDYLGLYCEROL LYSYLTRANSFERASE C-TERMINAL DOMAIN-CONTAINING PROTEIN"/>
    <property type="match status" value="1"/>
</dbReference>
<organism evidence="2 3">
    <name type="scientific">Robinsoniella peoriensis</name>
    <dbReference type="NCBI Taxonomy" id="180332"/>
    <lineage>
        <taxon>Bacteria</taxon>
        <taxon>Bacillati</taxon>
        <taxon>Bacillota</taxon>
        <taxon>Clostridia</taxon>
        <taxon>Lachnospirales</taxon>
        <taxon>Lachnospiraceae</taxon>
        <taxon>Robinsoniella</taxon>
    </lineage>
</organism>
<dbReference type="STRING" id="180332.GCA_000797495_00380"/>
<dbReference type="InterPro" id="IPR016732">
    <property type="entry name" value="UCP018688"/>
</dbReference>
<sequence>MEIEFKQPTLENRDEINKYLRRKKTRSCELTFANVYLWSRHYPVEYAIVCDTLVFKSMEHDPTYCFPVGEPENVKEAIDSIMAHSADLGRNFHMHLVTPEQFEVLESLYPGEFEIEYNRDEADYVYESEKLANLSGKKYHGKKNHVNKFKRLYPDWVYESITKDNLEDCFQMAIKWRNLNGCEADPEKHAEICVTLNSLRLFEELELRGGLLRVHGEVVAFCLGEPICDDTIVVHIEKAYADIEGAYPMINQQFVQHEAMDFKYVNREDDVGEEGLRRAKLSYHPVFLVEKGLVRRKKA</sequence>
<keyword evidence="3" id="KW-1185">Reference proteome</keyword>
<dbReference type="SUPFAM" id="SSF55729">
    <property type="entry name" value="Acyl-CoA N-acyltransferases (Nat)"/>
    <property type="match status" value="2"/>
</dbReference>
<dbReference type="PANTHER" id="PTHR41373">
    <property type="entry name" value="DUF2156 DOMAIN-CONTAINING PROTEIN"/>
    <property type="match status" value="1"/>
</dbReference>
<dbReference type="Proteomes" id="UP000306509">
    <property type="component" value="Unassembled WGS sequence"/>
</dbReference>
<dbReference type="EMBL" id="QGQD01000086">
    <property type="protein sequence ID" value="TLC98654.1"/>
    <property type="molecule type" value="Genomic_DNA"/>
</dbReference>
<evidence type="ECO:0000313" key="3">
    <source>
        <dbReference type="Proteomes" id="UP000306509"/>
    </source>
</evidence>
<comment type="caution">
    <text evidence="2">The sequence shown here is derived from an EMBL/GenBank/DDBJ whole genome shotgun (WGS) entry which is preliminary data.</text>
</comment>
<name>A0A4U8Q1R8_9FIRM</name>
<dbReference type="InterPro" id="IPR024320">
    <property type="entry name" value="LPG_synthase_C"/>
</dbReference>
<proteinExistence type="predicted"/>
<reference evidence="2 3" key="1">
    <citation type="journal article" date="2019" name="Anaerobe">
        <title>Detection of Robinsoniella peoriensis in multiple bone samples of a trauma patient.</title>
        <authorList>
            <person name="Schrottner P."/>
            <person name="Hartwich K."/>
            <person name="Bunk B."/>
            <person name="Schober I."/>
            <person name="Helbig S."/>
            <person name="Rudolph W.W."/>
            <person name="Gunzer F."/>
        </authorList>
    </citation>
    <scope>NUCLEOTIDE SEQUENCE [LARGE SCALE GENOMIC DNA]</scope>
    <source>
        <strain evidence="2 3">DSM 106044</strain>
    </source>
</reference>
<gene>
    <name evidence="2" type="ORF">DSM106044_04405</name>
</gene>
<protein>
    <recommendedName>
        <fullName evidence="1">Phosphatidylglycerol lysyltransferase C-terminal domain-containing protein</fullName>
    </recommendedName>
</protein>